<reference evidence="6 7" key="1">
    <citation type="submission" date="2019-12" db="EMBL/GenBank/DDBJ databases">
        <authorList>
            <person name="Yuan C.-G."/>
        </authorList>
    </citation>
    <scope>NUCLEOTIDE SEQUENCE [LARGE SCALE GENOMIC DNA]</scope>
    <source>
        <strain evidence="6 7">KCTC 23863</strain>
    </source>
</reference>
<dbReference type="SUPFAM" id="SSF46689">
    <property type="entry name" value="Homeodomain-like"/>
    <property type="match status" value="1"/>
</dbReference>
<dbReference type="Proteomes" id="UP000436483">
    <property type="component" value="Unassembled WGS sequence"/>
</dbReference>
<protein>
    <submittedName>
        <fullName evidence="6">TetR family transcriptional regulator</fullName>
    </submittedName>
</protein>
<dbReference type="EMBL" id="WURB01000001">
    <property type="protein sequence ID" value="MXQ10298.1"/>
    <property type="molecule type" value="Genomic_DNA"/>
</dbReference>
<keyword evidence="7" id="KW-1185">Reference proteome</keyword>
<dbReference type="InterPro" id="IPR050109">
    <property type="entry name" value="HTH-type_TetR-like_transc_reg"/>
</dbReference>
<name>A0A7X3MNL8_9HYPH</name>
<dbReference type="GO" id="GO:0000976">
    <property type="term" value="F:transcription cis-regulatory region binding"/>
    <property type="evidence" value="ECO:0007669"/>
    <property type="project" value="TreeGrafter"/>
</dbReference>
<dbReference type="Gene3D" id="1.10.357.10">
    <property type="entry name" value="Tetracycline Repressor, domain 2"/>
    <property type="match status" value="1"/>
</dbReference>
<dbReference type="Pfam" id="PF00440">
    <property type="entry name" value="TetR_N"/>
    <property type="match status" value="1"/>
</dbReference>
<evidence type="ECO:0000256" key="2">
    <source>
        <dbReference type="ARBA" id="ARBA00023125"/>
    </source>
</evidence>
<dbReference type="InterPro" id="IPR009057">
    <property type="entry name" value="Homeodomain-like_sf"/>
</dbReference>
<evidence type="ECO:0000256" key="4">
    <source>
        <dbReference type="PROSITE-ProRule" id="PRU00335"/>
    </source>
</evidence>
<reference evidence="6 7" key="2">
    <citation type="submission" date="2020-01" db="EMBL/GenBank/DDBJ databases">
        <title>Microvirga sp. nov., an arsenate reduction bacterium isolated from Tibet hotspring sediments.</title>
        <authorList>
            <person name="Xian W.-D."/>
            <person name="Li W.-J."/>
        </authorList>
    </citation>
    <scope>NUCLEOTIDE SEQUENCE [LARGE SCALE GENOMIC DNA]</scope>
    <source>
        <strain evidence="6 7">KCTC 23863</strain>
    </source>
</reference>
<keyword evidence="2 4" id="KW-0238">DNA-binding</keyword>
<organism evidence="6 7">
    <name type="scientific">Microvirga makkahensis</name>
    <dbReference type="NCBI Taxonomy" id="1128670"/>
    <lineage>
        <taxon>Bacteria</taxon>
        <taxon>Pseudomonadati</taxon>
        <taxon>Pseudomonadota</taxon>
        <taxon>Alphaproteobacteria</taxon>
        <taxon>Hyphomicrobiales</taxon>
        <taxon>Methylobacteriaceae</taxon>
        <taxon>Microvirga</taxon>
    </lineage>
</organism>
<gene>
    <name evidence="6" type="ORF">GR328_02275</name>
</gene>
<dbReference type="PANTHER" id="PTHR30055:SF234">
    <property type="entry name" value="HTH-TYPE TRANSCRIPTIONAL REGULATOR BETI"/>
    <property type="match status" value="1"/>
</dbReference>
<dbReference type="PANTHER" id="PTHR30055">
    <property type="entry name" value="HTH-TYPE TRANSCRIPTIONAL REGULATOR RUTR"/>
    <property type="match status" value="1"/>
</dbReference>
<evidence type="ECO:0000259" key="5">
    <source>
        <dbReference type="PROSITE" id="PS50977"/>
    </source>
</evidence>
<dbReference type="AlphaFoldDB" id="A0A7X3MNL8"/>
<keyword evidence="1" id="KW-0805">Transcription regulation</keyword>
<feature type="domain" description="HTH tetR-type" evidence="5">
    <location>
        <begin position="15"/>
        <end position="75"/>
    </location>
</feature>
<evidence type="ECO:0000313" key="6">
    <source>
        <dbReference type="EMBL" id="MXQ10298.1"/>
    </source>
</evidence>
<evidence type="ECO:0000313" key="7">
    <source>
        <dbReference type="Proteomes" id="UP000436483"/>
    </source>
</evidence>
<dbReference type="OrthoDB" id="8535430at2"/>
<proteinExistence type="predicted"/>
<sequence length="195" mass="21892">MARTYTLKRRAEQQAETRRRIVEAAVELHSTVGPALTTVSMVAERAGVQRHTFYAHFPDERSLHMACSGMAMERDPLPDSAVWSGVEDQGERLRVGLLAIYGWYERNADMAACVLRDAEYHPLTREIAELRFGPYMAAYGTVLGESLSAEQRAVLRLALSFFTWRTLVRESALDQDAAVEAMVQAIRCARGGEKR</sequence>
<evidence type="ECO:0000256" key="1">
    <source>
        <dbReference type="ARBA" id="ARBA00023015"/>
    </source>
</evidence>
<accession>A0A7X3MNL8</accession>
<comment type="caution">
    <text evidence="6">The sequence shown here is derived from an EMBL/GenBank/DDBJ whole genome shotgun (WGS) entry which is preliminary data.</text>
</comment>
<keyword evidence="3" id="KW-0804">Transcription</keyword>
<dbReference type="PROSITE" id="PS50977">
    <property type="entry name" value="HTH_TETR_2"/>
    <property type="match status" value="1"/>
</dbReference>
<evidence type="ECO:0000256" key="3">
    <source>
        <dbReference type="ARBA" id="ARBA00023163"/>
    </source>
</evidence>
<feature type="DNA-binding region" description="H-T-H motif" evidence="4">
    <location>
        <begin position="38"/>
        <end position="57"/>
    </location>
</feature>
<dbReference type="InterPro" id="IPR001647">
    <property type="entry name" value="HTH_TetR"/>
</dbReference>
<dbReference type="RefSeq" id="WP_160882884.1">
    <property type="nucleotide sequence ID" value="NZ_WURB01000001.1"/>
</dbReference>
<dbReference type="GO" id="GO:0003700">
    <property type="term" value="F:DNA-binding transcription factor activity"/>
    <property type="evidence" value="ECO:0007669"/>
    <property type="project" value="TreeGrafter"/>
</dbReference>
<dbReference type="PRINTS" id="PR00455">
    <property type="entry name" value="HTHTETR"/>
</dbReference>